<protein>
    <submittedName>
        <fullName evidence="1">Uncharacterized protein</fullName>
    </submittedName>
</protein>
<accession>C6X7W7</accession>
<evidence type="ECO:0000313" key="1">
    <source>
        <dbReference type="EMBL" id="ACT51294.1"/>
    </source>
</evidence>
<reference evidence="2" key="1">
    <citation type="submission" date="2009-07" db="EMBL/GenBank/DDBJ databases">
        <title>Complete sequence of chromosome of Methylovorus sp. SIP3-4.</title>
        <authorList>
            <person name="Lucas S."/>
            <person name="Copeland A."/>
            <person name="Lapidus A."/>
            <person name="Glavina del Rio T."/>
            <person name="Tice H."/>
            <person name="Bruce D."/>
            <person name="Goodwin L."/>
            <person name="Pitluck S."/>
            <person name="Clum A."/>
            <person name="Larimer F."/>
            <person name="Land M."/>
            <person name="Hauser L."/>
            <person name="Kyrpides N."/>
            <person name="Mikhailova N."/>
            <person name="Kayluzhnaya M."/>
            <person name="Chistoserdova L."/>
        </authorList>
    </citation>
    <scope>NUCLEOTIDE SEQUENCE [LARGE SCALE GENOMIC DNA]</scope>
    <source>
        <strain evidence="2">SIP3-4</strain>
    </source>
</reference>
<dbReference type="Proteomes" id="UP000002743">
    <property type="component" value="Chromosome"/>
</dbReference>
<name>C6X7W7_METGS</name>
<dbReference type="RefSeq" id="WP_015830641.1">
    <property type="nucleotide sequence ID" value="NC_012969.1"/>
</dbReference>
<organism evidence="1 2">
    <name type="scientific">Methylovorus glucosotrophus (strain SIP3-4)</name>
    <dbReference type="NCBI Taxonomy" id="582744"/>
    <lineage>
        <taxon>Bacteria</taxon>
        <taxon>Pseudomonadati</taxon>
        <taxon>Pseudomonadota</taxon>
        <taxon>Betaproteobacteria</taxon>
        <taxon>Nitrosomonadales</taxon>
        <taxon>Methylophilaceae</taxon>
        <taxon>Methylovorus</taxon>
    </lineage>
</organism>
<reference evidence="1 2" key="2">
    <citation type="journal article" date="2011" name="J. Bacteriol.">
        <title>Genomes of three methylotrophs from a single niche uncover genetic and metabolic divergence of Methylophilaceae.</title>
        <authorList>
            <person name="Lapidus A."/>
            <person name="Clum A."/>
            <person name="Labutti K."/>
            <person name="Kaluzhnaya M.G."/>
            <person name="Lim S."/>
            <person name="Beck D.A."/>
            <person name="Glavina Del Rio T."/>
            <person name="Nolan M."/>
            <person name="Mavromatis K."/>
            <person name="Huntemann M."/>
            <person name="Lucas S."/>
            <person name="Lidstrom M.E."/>
            <person name="Ivanova N."/>
            <person name="Chistoserdova L."/>
        </authorList>
    </citation>
    <scope>NUCLEOTIDE SEQUENCE [LARGE SCALE GENOMIC DNA]</scope>
    <source>
        <strain evidence="1 2">SIP3-4</strain>
    </source>
</reference>
<dbReference type="HOGENOM" id="CLU_1747496_0_0_4"/>
<gene>
    <name evidence="1" type="ordered locus">Msip34_2052</name>
</gene>
<dbReference type="AlphaFoldDB" id="C6X7W7"/>
<keyword evidence="2" id="KW-1185">Reference proteome</keyword>
<sequence length="149" mass="17368">MRVQKIIFEAEDLSERIIPNRCMLNTQQGEEFKKATMLLKDENDTITIDSDVVIDSEDIKSWGNPVWVQYLINKNVLKFNGFSNSPAFSAVESKEEQMELMKSRSDDDKNARSLMIHFLLRNNKISEPNKTGKTRHPSYLEMMGHYKHK</sequence>
<proteinExistence type="predicted"/>
<dbReference type="EMBL" id="CP001674">
    <property type="protein sequence ID" value="ACT51294.1"/>
    <property type="molecule type" value="Genomic_DNA"/>
</dbReference>
<evidence type="ECO:0000313" key="2">
    <source>
        <dbReference type="Proteomes" id="UP000002743"/>
    </source>
</evidence>
<dbReference type="STRING" id="582744.Msip34_2052"/>
<dbReference type="KEGG" id="mei:Msip34_2052"/>